<dbReference type="RefSeq" id="WP_159964981.1">
    <property type="nucleotide sequence ID" value="NZ_FCOL02000065.1"/>
</dbReference>
<evidence type="ECO:0000313" key="2">
    <source>
        <dbReference type="Proteomes" id="UP000054925"/>
    </source>
</evidence>
<keyword evidence="2" id="KW-1185">Reference proteome</keyword>
<accession>A0A158KM07</accession>
<reference evidence="1" key="1">
    <citation type="submission" date="2016-01" db="EMBL/GenBank/DDBJ databases">
        <authorList>
            <person name="Peeters C."/>
        </authorList>
    </citation>
    <scope>NUCLEOTIDE SEQUENCE [LARGE SCALE GENOMIC DNA]</scope>
    <source>
        <strain evidence="1">LMG 22937</strain>
    </source>
</reference>
<name>A0A158KM07_9BURK</name>
<comment type="caution">
    <text evidence="1">The sequence shown here is derived from an EMBL/GenBank/DDBJ whole genome shotgun (WGS) entry which is preliminary data.</text>
</comment>
<dbReference type="AlphaFoldDB" id="A0A158KM07"/>
<dbReference type="Proteomes" id="UP000054925">
    <property type="component" value="Unassembled WGS sequence"/>
</dbReference>
<proteinExistence type="predicted"/>
<sequence length="47" mass="5412">MAIIATPTANTKEEKQLPRFPHLLPMNVEQTFFTLLEQKISQISLRS</sequence>
<organism evidence="1 2">
    <name type="scientific">Caballeronia terrestris</name>
    <dbReference type="NCBI Taxonomy" id="1226301"/>
    <lineage>
        <taxon>Bacteria</taxon>
        <taxon>Pseudomonadati</taxon>
        <taxon>Pseudomonadota</taxon>
        <taxon>Betaproteobacteria</taxon>
        <taxon>Burkholderiales</taxon>
        <taxon>Burkholderiaceae</taxon>
        <taxon>Caballeronia</taxon>
    </lineage>
</organism>
<evidence type="ECO:0000313" key="1">
    <source>
        <dbReference type="EMBL" id="SAL81763.1"/>
    </source>
</evidence>
<dbReference type="EMBL" id="FCOL02000065">
    <property type="protein sequence ID" value="SAL81763.1"/>
    <property type="molecule type" value="Genomic_DNA"/>
</dbReference>
<protein>
    <submittedName>
        <fullName evidence="1">Uncharacterized protein</fullName>
    </submittedName>
</protein>
<gene>
    <name evidence="1" type="ORF">AWB67_05933</name>
</gene>